<dbReference type="InterPro" id="IPR020846">
    <property type="entry name" value="MFS_dom"/>
</dbReference>
<evidence type="ECO:0000256" key="3">
    <source>
        <dbReference type="ARBA" id="ARBA00022448"/>
    </source>
</evidence>
<dbReference type="GO" id="GO:0022857">
    <property type="term" value="F:transmembrane transporter activity"/>
    <property type="evidence" value="ECO:0007669"/>
    <property type="project" value="InterPro"/>
</dbReference>
<evidence type="ECO:0000313" key="13">
    <source>
        <dbReference type="EMBL" id="ACV05157.1"/>
    </source>
</evidence>
<dbReference type="GO" id="GO:0005886">
    <property type="term" value="C:plasma membrane"/>
    <property type="evidence" value="ECO:0007669"/>
    <property type="project" value="UniProtKB-SubCell"/>
</dbReference>
<keyword evidence="6 11" id="KW-0812">Transmembrane</keyword>
<feature type="transmembrane region" description="Helical" evidence="11">
    <location>
        <begin position="125"/>
        <end position="146"/>
    </location>
</feature>
<dbReference type="STRING" id="478801.Ksed_00600"/>
<dbReference type="InterPro" id="IPR050814">
    <property type="entry name" value="Myo-inositol_Transporter"/>
</dbReference>
<evidence type="ECO:0000256" key="9">
    <source>
        <dbReference type="RuleBase" id="RU003346"/>
    </source>
</evidence>
<sequence>MSTAAHAADGARDGNPTGNEPAEKDALTGKVVMLSMVAALGGFLFGFDSSVINGGVNAIQEEFGLSDVLIGFVVSCALLGAMVGAWFAGTFADKVGRTRAMVVASVLFTASAIGSALCFGPWDLIFWRFVGGAGVGMASVLAPAYIAEISPAAVRGRLGSLQQLAIVIGIFIALLVDAYLADAAGGAAEVLWMDREAWRWMFASELVPAVLYGALALSIPESPRYLVNTGDLKKAGEVLRDVVGIRGKGAAQRKIEEIRRSLYRERKQSLADLKGAAAGLKPIVWAGILLSVFQQFVGINVIFYYGSTLWQAVGFEESQSLMINVITSITNIVVTIVAILLVDKIGRRRLLLWGSAGMALSLGTMAVAFSQAVTEGSGPDQSVSLPEPWGVIALVAANAFVVSFGATWGPMVWVLLGEMFPNSIRGMALGVAAAAQWLANFVITTTFPWLASTSLVLAYGLYAAFAALSFLFVFKVIEETKGKELEEMGEETPVTQPAT</sequence>
<gene>
    <name evidence="13" type="ordered locus">Ksed_00600</name>
</gene>
<reference evidence="13 14" key="1">
    <citation type="journal article" date="2009" name="Stand. Genomic Sci.">
        <title>Complete genome sequence of Kytococcus sedentarius type strain (541).</title>
        <authorList>
            <person name="Sims D."/>
            <person name="Brettin T."/>
            <person name="Detter J.C."/>
            <person name="Han C."/>
            <person name="Lapidus A."/>
            <person name="Copeland A."/>
            <person name="Glavina Del Rio T."/>
            <person name="Nolan M."/>
            <person name="Chen F."/>
            <person name="Lucas S."/>
            <person name="Tice H."/>
            <person name="Cheng J.F."/>
            <person name="Bruce D."/>
            <person name="Goodwin L."/>
            <person name="Pitluck S."/>
            <person name="Ovchinnikova G."/>
            <person name="Pati A."/>
            <person name="Ivanova N."/>
            <person name="Mavrommatis K."/>
            <person name="Chen A."/>
            <person name="Palaniappan K."/>
            <person name="D'haeseleer P."/>
            <person name="Chain P."/>
            <person name="Bristow J."/>
            <person name="Eisen J.A."/>
            <person name="Markowitz V."/>
            <person name="Hugenholtz P."/>
            <person name="Schneider S."/>
            <person name="Goker M."/>
            <person name="Pukall R."/>
            <person name="Kyrpides N.C."/>
            <person name="Klenk H.P."/>
        </authorList>
    </citation>
    <scope>NUCLEOTIDE SEQUENCE [LARGE SCALE GENOMIC DNA]</scope>
    <source>
        <strain evidence="14">ATCC 14392 / DSM 20547 / JCM 11482 / CCUG 33030 / NBRC 15357 / NCTC 11040 / CCM 314 / 541</strain>
    </source>
</reference>
<evidence type="ECO:0000256" key="1">
    <source>
        <dbReference type="ARBA" id="ARBA00004651"/>
    </source>
</evidence>
<comment type="similarity">
    <text evidence="2 9">Belongs to the major facilitator superfamily. Sugar transporter (TC 2.A.1.1) family.</text>
</comment>
<protein>
    <submittedName>
        <fullName evidence="13">MFS transporter, sugar porter family</fullName>
    </submittedName>
</protein>
<evidence type="ECO:0000256" key="4">
    <source>
        <dbReference type="ARBA" id="ARBA00022475"/>
    </source>
</evidence>
<keyword evidence="4" id="KW-1003">Cell membrane</keyword>
<dbReference type="PROSITE" id="PS00217">
    <property type="entry name" value="SUGAR_TRANSPORT_2"/>
    <property type="match status" value="1"/>
</dbReference>
<evidence type="ECO:0000256" key="11">
    <source>
        <dbReference type="SAM" id="Phobius"/>
    </source>
</evidence>
<evidence type="ECO:0000256" key="5">
    <source>
        <dbReference type="ARBA" id="ARBA00022597"/>
    </source>
</evidence>
<evidence type="ECO:0000256" key="6">
    <source>
        <dbReference type="ARBA" id="ARBA00022692"/>
    </source>
</evidence>
<feature type="transmembrane region" description="Helical" evidence="11">
    <location>
        <begin position="68"/>
        <end position="88"/>
    </location>
</feature>
<feature type="transmembrane region" description="Helical" evidence="11">
    <location>
        <begin position="389"/>
        <end position="416"/>
    </location>
</feature>
<dbReference type="AlphaFoldDB" id="C7NII6"/>
<keyword evidence="7 11" id="KW-1133">Transmembrane helix</keyword>
<keyword evidence="5" id="KW-0762">Sugar transport</keyword>
<dbReference type="Pfam" id="PF00083">
    <property type="entry name" value="Sugar_tr"/>
    <property type="match status" value="1"/>
</dbReference>
<dbReference type="Gene3D" id="1.20.1250.20">
    <property type="entry name" value="MFS general substrate transporter like domains"/>
    <property type="match status" value="2"/>
</dbReference>
<dbReference type="PRINTS" id="PR00171">
    <property type="entry name" value="SUGRTRNSPORT"/>
</dbReference>
<evidence type="ECO:0000256" key="2">
    <source>
        <dbReference type="ARBA" id="ARBA00010992"/>
    </source>
</evidence>
<feature type="transmembrane region" description="Helical" evidence="11">
    <location>
        <begin position="158"/>
        <end position="180"/>
    </location>
</feature>
<dbReference type="InterPro" id="IPR005829">
    <property type="entry name" value="Sugar_transporter_CS"/>
</dbReference>
<dbReference type="KEGG" id="kse:Ksed_00600"/>
<comment type="subcellular location">
    <subcellularLocation>
        <location evidence="1">Cell membrane</location>
        <topology evidence="1">Multi-pass membrane protein</topology>
    </subcellularLocation>
</comment>
<proteinExistence type="inferred from homology"/>
<dbReference type="eggNOG" id="COG0477">
    <property type="taxonomic scope" value="Bacteria"/>
</dbReference>
<evidence type="ECO:0000313" key="14">
    <source>
        <dbReference type="Proteomes" id="UP000006666"/>
    </source>
</evidence>
<feature type="transmembrane region" description="Helical" evidence="11">
    <location>
        <begin position="321"/>
        <end position="343"/>
    </location>
</feature>
<dbReference type="PANTHER" id="PTHR48020:SF12">
    <property type="entry name" value="PROTON MYO-INOSITOL COTRANSPORTER"/>
    <property type="match status" value="1"/>
</dbReference>
<evidence type="ECO:0000259" key="12">
    <source>
        <dbReference type="PROSITE" id="PS50850"/>
    </source>
</evidence>
<dbReference type="FunFam" id="1.20.1250.20:FF:000122">
    <property type="entry name" value="D-xylose transporter XylE"/>
    <property type="match status" value="1"/>
</dbReference>
<dbReference type="CDD" id="cd17359">
    <property type="entry name" value="MFS_XylE_like"/>
    <property type="match status" value="1"/>
</dbReference>
<evidence type="ECO:0000256" key="8">
    <source>
        <dbReference type="ARBA" id="ARBA00023136"/>
    </source>
</evidence>
<keyword evidence="14" id="KW-1185">Reference proteome</keyword>
<dbReference type="SUPFAM" id="SSF103473">
    <property type="entry name" value="MFS general substrate transporter"/>
    <property type="match status" value="1"/>
</dbReference>
<dbReference type="Proteomes" id="UP000006666">
    <property type="component" value="Chromosome"/>
</dbReference>
<dbReference type="NCBIfam" id="TIGR00879">
    <property type="entry name" value="SP"/>
    <property type="match status" value="1"/>
</dbReference>
<dbReference type="PROSITE" id="PS00216">
    <property type="entry name" value="SUGAR_TRANSPORT_1"/>
    <property type="match status" value="1"/>
</dbReference>
<feature type="transmembrane region" description="Helical" evidence="11">
    <location>
        <begin position="456"/>
        <end position="474"/>
    </location>
</feature>
<feature type="transmembrane region" description="Helical" evidence="11">
    <location>
        <begin position="31"/>
        <end position="48"/>
    </location>
</feature>
<dbReference type="PROSITE" id="PS50850">
    <property type="entry name" value="MFS"/>
    <property type="match status" value="1"/>
</dbReference>
<keyword evidence="8 11" id="KW-0472">Membrane</keyword>
<dbReference type="PANTHER" id="PTHR48020">
    <property type="entry name" value="PROTON MYO-INOSITOL COTRANSPORTER"/>
    <property type="match status" value="1"/>
</dbReference>
<feature type="domain" description="Major facilitator superfamily (MFS) profile" evidence="12">
    <location>
        <begin position="34"/>
        <end position="481"/>
    </location>
</feature>
<dbReference type="InterPro" id="IPR003663">
    <property type="entry name" value="Sugar/inositol_transpt"/>
</dbReference>
<accession>C7NII6</accession>
<organism evidence="13 14">
    <name type="scientific">Kytococcus sedentarius (strain ATCC 14392 / DSM 20547 / JCM 11482 / CCUG 33030 / NBRC 15357 / NCTC 11040 / CCM 314 / 541)</name>
    <name type="common">Micrococcus sedentarius</name>
    <dbReference type="NCBI Taxonomy" id="478801"/>
    <lineage>
        <taxon>Bacteria</taxon>
        <taxon>Bacillati</taxon>
        <taxon>Actinomycetota</taxon>
        <taxon>Actinomycetes</taxon>
        <taxon>Micrococcales</taxon>
        <taxon>Kytococcaceae</taxon>
        <taxon>Kytococcus</taxon>
    </lineage>
</organism>
<dbReference type="HOGENOM" id="CLU_001265_30_5_11"/>
<dbReference type="EMBL" id="CP001686">
    <property type="protein sequence ID" value="ACV05157.1"/>
    <property type="molecule type" value="Genomic_DNA"/>
</dbReference>
<name>C7NII6_KYTSD</name>
<dbReference type="InterPro" id="IPR047984">
    <property type="entry name" value="XylE-like"/>
</dbReference>
<feature type="transmembrane region" description="Helical" evidence="11">
    <location>
        <begin position="428"/>
        <end position="450"/>
    </location>
</feature>
<feature type="region of interest" description="Disordered" evidence="10">
    <location>
        <begin position="1"/>
        <end position="22"/>
    </location>
</feature>
<dbReference type="InterPro" id="IPR036259">
    <property type="entry name" value="MFS_trans_sf"/>
</dbReference>
<evidence type="ECO:0000256" key="10">
    <source>
        <dbReference type="SAM" id="MobiDB-lite"/>
    </source>
</evidence>
<feature type="transmembrane region" description="Helical" evidence="11">
    <location>
        <begin position="200"/>
        <end position="219"/>
    </location>
</feature>
<keyword evidence="3 9" id="KW-0813">Transport</keyword>
<dbReference type="InterPro" id="IPR005828">
    <property type="entry name" value="MFS_sugar_transport-like"/>
</dbReference>
<feature type="transmembrane region" description="Helical" evidence="11">
    <location>
        <begin position="350"/>
        <end position="369"/>
    </location>
</feature>
<dbReference type="RefSeq" id="WP_012801576.1">
    <property type="nucleotide sequence ID" value="NC_013169.1"/>
</dbReference>
<feature type="transmembrane region" description="Helical" evidence="11">
    <location>
        <begin position="100"/>
        <end position="119"/>
    </location>
</feature>
<evidence type="ECO:0000256" key="7">
    <source>
        <dbReference type="ARBA" id="ARBA00022989"/>
    </source>
</evidence>
<feature type="transmembrane region" description="Helical" evidence="11">
    <location>
        <begin position="283"/>
        <end position="306"/>
    </location>
</feature>